<dbReference type="EMBL" id="LAZR01035516">
    <property type="protein sequence ID" value="KKL27294.1"/>
    <property type="molecule type" value="Genomic_DNA"/>
</dbReference>
<organism evidence="1">
    <name type="scientific">marine sediment metagenome</name>
    <dbReference type="NCBI Taxonomy" id="412755"/>
    <lineage>
        <taxon>unclassified sequences</taxon>
        <taxon>metagenomes</taxon>
        <taxon>ecological metagenomes</taxon>
    </lineage>
</organism>
<gene>
    <name evidence="1" type="ORF">LCGC14_2386580</name>
</gene>
<proteinExistence type="predicted"/>
<protein>
    <submittedName>
        <fullName evidence="1">Uncharacterized protein</fullName>
    </submittedName>
</protein>
<dbReference type="AlphaFoldDB" id="A0A0F9BZJ7"/>
<reference evidence="1" key="1">
    <citation type="journal article" date="2015" name="Nature">
        <title>Complex archaea that bridge the gap between prokaryotes and eukaryotes.</title>
        <authorList>
            <person name="Spang A."/>
            <person name="Saw J.H."/>
            <person name="Jorgensen S.L."/>
            <person name="Zaremba-Niedzwiedzka K."/>
            <person name="Martijn J."/>
            <person name="Lind A.E."/>
            <person name="van Eijk R."/>
            <person name="Schleper C."/>
            <person name="Guy L."/>
            <person name="Ettema T.J."/>
        </authorList>
    </citation>
    <scope>NUCLEOTIDE SEQUENCE</scope>
</reference>
<comment type="caution">
    <text evidence="1">The sequence shown here is derived from an EMBL/GenBank/DDBJ whole genome shotgun (WGS) entry which is preliminary data.</text>
</comment>
<evidence type="ECO:0000313" key="1">
    <source>
        <dbReference type="EMBL" id="KKL27294.1"/>
    </source>
</evidence>
<name>A0A0F9BZJ7_9ZZZZ</name>
<accession>A0A0F9BZJ7</accession>
<sequence length="194" mass="18596">MPLVLPAVQGLQAASLAGQAILGVSMPQMATAIAQGFLQYALSPSLVVTSIDVGFLGAGTGIASTISLPSPAIVGPMQGIFTAAQINGPMRIPLVNAVAAAISQALIAAQVVTVNAGIGAGTGKAIFVPNPGASVPIMIASFAAALLVGVGAQVLATAIAQGIDAALPTAVAQIVITGAPGPYPGAGSGVGKIV</sequence>